<dbReference type="Gene3D" id="3.20.20.140">
    <property type="entry name" value="Metal-dependent hydrolases"/>
    <property type="match status" value="1"/>
</dbReference>
<dbReference type="Proteomes" id="UP000633619">
    <property type="component" value="Unassembled WGS sequence"/>
</dbReference>
<dbReference type="PANTHER" id="PTHR22642:SF2">
    <property type="entry name" value="PROTEIN LONG AFTER FAR-RED 3"/>
    <property type="match status" value="1"/>
</dbReference>
<dbReference type="InterPro" id="IPR033932">
    <property type="entry name" value="YtcJ-like"/>
</dbReference>
<dbReference type="SUPFAM" id="SSF51338">
    <property type="entry name" value="Composite domain of metallo-dependent hydrolases"/>
    <property type="match status" value="1"/>
</dbReference>
<comment type="caution">
    <text evidence="2">The sequence shown here is derived from an EMBL/GenBank/DDBJ whole genome shotgun (WGS) entry which is preliminary data.</text>
</comment>
<dbReference type="EMBL" id="JAECVW010000001">
    <property type="protein sequence ID" value="MBH8593743.1"/>
    <property type="molecule type" value="Genomic_DNA"/>
</dbReference>
<dbReference type="AlphaFoldDB" id="A0A8I1DAV8"/>
<dbReference type="InterPro" id="IPR013108">
    <property type="entry name" value="Amidohydro_3"/>
</dbReference>
<reference evidence="2 3" key="1">
    <citation type="submission" date="2020-12" db="EMBL/GenBank/DDBJ databases">
        <title>WGS of Thermoactinomyces spp.</title>
        <authorList>
            <person name="Cheng K."/>
        </authorList>
    </citation>
    <scope>NUCLEOTIDE SEQUENCE [LARGE SCALE GENOMIC DNA]</scope>
    <source>
        <strain evidence="3">CICC 10671\DSM 43846</strain>
    </source>
</reference>
<keyword evidence="2" id="KW-0378">Hydrolase</keyword>
<keyword evidence="3" id="KW-1185">Reference proteome</keyword>
<organism evidence="2 3">
    <name type="scientific">Thermoactinomyces intermedius</name>
    <dbReference type="NCBI Taxonomy" id="2024"/>
    <lineage>
        <taxon>Bacteria</taxon>
        <taxon>Bacillati</taxon>
        <taxon>Bacillota</taxon>
        <taxon>Bacilli</taxon>
        <taxon>Bacillales</taxon>
        <taxon>Thermoactinomycetaceae</taxon>
        <taxon>Thermoactinomyces</taxon>
    </lineage>
</organism>
<dbReference type="PANTHER" id="PTHR22642">
    <property type="entry name" value="IMIDAZOLONEPROPIONASE"/>
    <property type="match status" value="1"/>
</dbReference>
<proteinExistence type="predicted"/>
<evidence type="ECO:0000313" key="3">
    <source>
        <dbReference type="Proteomes" id="UP000633619"/>
    </source>
</evidence>
<dbReference type="RefSeq" id="WP_181731170.1">
    <property type="nucleotide sequence ID" value="NZ_JACEIR010000001.1"/>
</dbReference>
<dbReference type="Pfam" id="PF07969">
    <property type="entry name" value="Amidohydro_3"/>
    <property type="match status" value="1"/>
</dbReference>
<protein>
    <submittedName>
        <fullName evidence="2">Amidohydrolase</fullName>
    </submittedName>
</protein>
<evidence type="ECO:0000313" key="2">
    <source>
        <dbReference type="EMBL" id="MBH8593743.1"/>
    </source>
</evidence>
<sequence length="535" mass="60491">MKGTVIFHHGHIRPATGASSMEAVVVRDGRIAAIGGNDSILLEYGRPDVRKVDLEGGYIYPGLADSHVHLSGVGQKRRWMDVSSCRSKEELLQAIRARARSLKPQQWILGMGWDENQMQGEIPTLEELDEASGDHPLFLIRICHHAGLVNRLAYQTAGIREGETDPEQGKWGRDEKGRFNGRVYENATRFFYDVQPKPDYTEKKETIRLAMQEALACGLTAVHTEDLRYVESLYELIRICRELREEGVWLRTHQLIYHPYLEELKESPWNAGDGDEWFRIGAMKIFADGSLGGKTAFLSRPYRDEPDHYGLLIHEPEELIRLTQVAAEQRMPVAVHAIGDQAAEYVLQAMQSCPVVHGKTGRTLRHRLIHGQFLRPDLISKLKAMPMAVDIQPRFVASDFPWVLERVEEDLMAYAYAWKTLLQSGVHLAGGSDAPIEPLHPVWGLHAAVTRRPPEEDHPGYFPREKLSLSEALALFSQGSAYAAGEEKERGRLQVGYYADMTVYDRDLFATDPGEWGKTKTRMTIVNGQVAFRQT</sequence>
<accession>A0A8I1DAV8</accession>
<dbReference type="Gene3D" id="2.30.40.10">
    <property type="entry name" value="Urease, subunit C, domain 1"/>
    <property type="match status" value="1"/>
</dbReference>
<feature type="domain" description="Amidohydrolase 3" evidence="1">
    <location>
        <begin position="52"/>
        <end position="531"/>
    </location>
</feature>
<dbReference type="Gene3D" id="3.10.310.70">
    <property type="match status" value="1"/>
</dbReference>
<dbReference type="SUPFAM" id="SSF51556">
    <property type="entry name" value="Metallo-dependent hydrolases"/>
    <property type="match status" value="1"/>
</dbReference>
<dbReference type="InterPro" id="IPR011059">
    <property type="entry name" value="Metal-dep_hydrolase_composite"/>
</dbReference>
<gene>
    <name evidence="2" type="ORF">I8U20_00180</name>
</gene>
<evidence type="ECO:0000259" key="1">
    <source>
        <dbReference type="Pfam" id="PF07969"/>
    </source>
</evidence>
<dbReference type="GO" id="GO:0016810">
    <property type="term" value="F:hydrolase activity, acting on carbon-nitrogen (but not peptide) bonds"/>
    <property type="evidence" value="ECO:0007669"/>
    <property type="project" value="InterPro"/>
</dbReference>
<dbReference type="CDD" id="cd01300">
    <property type="entry name" value="YtcJ_like"/>
    <property type="match status" value="1"/>
</dbReference>
<dbReference type="InterPro" id="IPR032466">
    <property type="entry name" value="Metal_Hydrolase"/>
</dbReference>
<name>A0A8I1DAV8_THEIN</name>